<keyword evidence="3" id="KW-1185">Reference proteome</keyword>
<dbReference type="Proteomes" id="UP001362999">
    <property type="component" value="Unassembled WGS sequence"/>
</dbReference>
<feature type="region of interest" description="Disordered" evidence="1">
    <location>
        <begin position="55"/>
        <end position="94"/>
    </location>
</feature>
<reference evidence="2 3" key="1">
    <citation type="journal article" date="2024" name="J Genomics">
        <title>Draft genome sequencing and assembly of Favolaschia claudopus CIRM-BRFM 2984 isolated from oak limbs.</title>
        <authorList>
            <person name="Navarro D."/>
            <person name="Drula E."/>
            <person name="Chaduli D."/>
            <person name="Cazenave R."/>
            <person name="Ahrendt S."/>
            <person name="Wang J."/>
            <person name="Lipzen A."/>
            <person name="Daum C."/>
            <person name="Barry K."/>
            <person name="Grigoriev I.V."/>
            <person name="Favel A."/>
            <person name="Rosso M.N."/>
            <person name="Martin F."/>
        </authorList>
    </citation>
    <scope>NUCLEOTIDE SEQUENCE [LARGE SCALE GENOMIC DNA]</scope>
    <source>
        <strain evidence="2 3">CIRM-BRFM 2984</strain>
    </source>
</reference>
<dbReference type="EMBL" id="JAWWNJ010000009">
    <property type="protein sequence ID" value="KAK7049087.1"/>
    <property type="molecule type" value="Genomic_DNA"/>
</dbReference>
<accession>A0AAW0DDD4</accession>
<evidence type="ECO:0000313" key="3">
    <source>
        <dbReference type="Proteomes" id="UP001362999"/>
    </source>
</evidence>
<name>A0AAW0DDD4_9AGAR</name>
<organism evidence="2 3">
    <name type="scientific">Favolaschia claudopus</name>
    <dbReference type="NCBI Taxonomy" id="2862362"/>
    <lineage>
        <taxon>Eukaryota</taxon>
        <taxon>Fungi</taxon>
        <taxon>Dikarya</taxon>
        <taxon>Basidiomycota</taxon>
        <taxon>Agaricomycotina</taxon>
        <taxon>Agaricomycetes</taxon>
        <taxon>Agaricomycetidae</taxon>
        <taxon>Agaricales</taxon>
        <taxon>Marasmiineae</taxon>
        <taxon>Mycenaceae</taxon>
        <taxon>Favolaschia</taxon>
    </lineage>
</organism>
<evidence type="ECO:0000313" key="2">
    <source>
        <dbReference type="EMBL" id="KAK7049087.1"/>
    </source>
</evidence>
<feature type="compositionally biased region" description="Basic residues" evidence="1">
    <location>
        <begin position="83"/>
        <end position="94"/>
    </location>
</feature>
<comment type="caution">
    <text evidence="2">The sequence shown here is derived from an EMBL/GenBank/DDBJ whole genome shotgun (WGS) entry which is preliminary data.</text>
</comment>
<sequence length="94" mass="10302">MENGHRALDDTLDGTGLSAFIPHAVHEVSDGAQGLVKRGLDDFGRTTGAVLRSFDQHNLHGSDKSLGGNLRQTEGTRRVVQPSRRHSRDRGHQH</sequence>
<gene>
    <name evidence="2" type="ORF">R3P38DRAFT_2872609</name>
</gene>
<dbReference type="AlphaFoldDB" id="A0AAW0DDD4"/>
<proteinExistence type="predicted"/>
<evidence type="ECO:0000256" key="1">
    <source>
        <dbReference type="SAM" id="MobiDB-lite"/>
    </source>
</evidence>
<protein>
    <submittedName>
        <fullName evidence="2">Uncharacterized protein</fullName>
    </submittedName>
</protein>